<accession>A0A9D3YAT7</accession>
<dbReference type="PRINTS" id="PR00007">
    <property type="entry name" value="COMPLEMNTC1Q"/>
</dbReference>
<evidence type="ECO:0000256" key="1">
    <source>
        <dbReference type="ARBA" id="ARBA00004613"/>
    </source>
</evidence>
<dbReference type="SMART" id="SM00110">
    <property type="entry name" value="C1Q"/>
    <property type="match status" value="1"/>
</dbReference>
<protein>
    <recommendedName>
        <fullName evidence="4">C1q domain-containing protein</fullName>
    </recommendedName>
</protein>
<dbReference type="GO" id="GO:0005576">
    <property type="term" value="C:extracellular region"/>
    <property type="evidence" value="ECO:0007669"/>
    <property type="project" value="UniProtKB-SubCell"/>
</dbReference>
<evidence type="ECO:0000313" key="6">
    <source>
        <dbReference type="Proteomes" id="UP000828390"/>
    </source>
</evidence>
<reference evidence="5" key="1">
    <citation type="journal article" date="2019" name="bioRxiv">
        <title>The Genome of the Zebra Mussel, Dreissena polymorpha: A Resource for Invasive Species Research.</title>
        <authorList>
            <person name="McCartney M.A."/>
            <person name="Auch B."/>
            <person name="Kono T."/>
            <person name="Mallez S."/>
            <person name="Zhang Y."/>
            <person name="Obille A."/>
            <person name="Becker A."/>
            <person name="Abrahante J.E."/>
            <person name="Garbe J."/>
            <person name="Badalamenti J.P."/>
            <person name="Herman A."/>
            <person name="Mangelson H."/>
            <person name="Liachko I."/>
            <person name="Sullivan S."/>
            <person name="Sone E.D."/>
            <person name="Koren S."/>
            <person name="Silverstein K.A.T."/>
            <person name="Beckman K.B."/>
            <person name="Gohl D.M."/>
        </authorList>
    </citation>
    <scope>NUCLEOTIDE SEQUENCE</scope>
    <source>
        <strain evidence="5">Duluth1</strain>
        <tissue evidence="5">Whole animal</tissue>
    </source>
</reference>
<evidence type="ECO:0000256" key="3">
    <source>
        <dbReference type="ARBA" id="ARBA00022729"/>
    </source>
</evidence>
<feature type="domain" description="C1q" evidence="4">
    <location>
        <begin position="18"/>
        <end position="161"/>
    </location>
</feature>
<dbReference type="EMBL" id="JAIWYP010000016">
    <property type="protein sequence ID" value="KAH3695114.1"/>
    <property type="molecule type" value="Genomic_DNA"/>
</dbReference>
<name>A0A9D3YAT7_DREPO</name>
<dbReference type="Pfam" id="PF00386">
    <property type="entry name" value="C1q"/>
    <property type="match status" value="1"/>
</dbReference>
<comment type="caution">
    <text evidence="5">The sequence shown here is derived from an EMBL/GenBank/DDBJ whole genome shotgun (WGS) entry which is preliminary data.</text>
</comment>
<dbReference type="Proteomes" id="UP000828390">
    <property type="component" value="Unassembled WGS sequence"/>
</dbReference>
<evidence type="ECO:0000313" key="5">
    <source>
        <dbReference type="EMBL" id="KAH3695114.1"/>
    </source>
</evidence>
<organism evidence="5 6">
    <name type="scientific">Dreissena polymorpha</name>
    <name type="common">Zebra mussel</name>
    <name type="synonym">Mytilus polymorpha</name>
    <dbReference type="NCBI Taxonomy" id="45954"/>
    <lineage>
        <taxon>Eukaryota</taxon>
        <taxon>Metazoa</taxon>
        <taxon>Spiralia</taxon>
        <taxon>Lophotrochozoa</taxon>
        <taxon>Mollusca</taxon>
        <taxon>Bivalvia</taxon>
        <taxon>Autobranchia</taxon>
        <taxon>Heteroconchia</taxon>
        <taxon>Euheterodonta</taxon>
        <taxon>Imparidentia</taxon>
        <taxon>Neoheterodontei</taxon>
        <taxon>Myida</taxon>
        <taxon>Dreissenoidea</taxon>
        <taxon>Dreissenidae</taxon>
        <taxon>Dreissena</taxon>
    </lineage>
</organism>
<dbReference type="PANTHER" id="PTHR22923">
    <property type="entry name" value="CEREBELLIN-RELATED"/>
    <property type="match status" value="1"/>
</dbReference>
<keyword evidence="3" id="KW-0732">Signal</keyword>
<gene>
    <name evidence="5" type="ORF">DPMN_082570</name>
</gene>
<reference evidence="5" key="2">
    <citation type="submission" date="2020-11" db="EMBL/GenBank/DDBJ databases">
        <authorList>
            <person name="McCartney M.A."/>
            <person name="Auch B."/>
            <person name="Kono T."/>
            <person name="Mallez S."/>
            <person name="Becker A."/>
            <person name="Gohl D.M."/>
            <person name="Silverstein K.A.T."/>
            <person name="Koren S."/>
            <person name="Bechman K.B."/>
            <person name="Herman A."/>
            <person name="Abrahante J.E."/>
            <person name="Garbe J."/>
        </authorList>
    </citation>
    <scope>NUCLEOTIDE SEQUENCE</scope>
    <source>
        <strain evidence="5">Duluth1</strain>
        <tissue evidence="5">Whole animal</tissue>
    </source>
</reference>
<dbReference type="InterPro" id="IPR008983">
    <property type="entry name" value="Tumour_necrosis_fac-like_dom"/>
</dbReference>
<dbReference type="PROSITE" id="PS50871">
    <property type="entry name" value="C1Q"/>
    <property type="match status" value="1"/>
</dbReference>
<comment type="subcellular location">
    <subcellularLocation>
        <location evidence="1">Secreted</location>
    </subcellularLocation>
</comment>
<dbReference type="InterPro" id="IPR050822">
    <property type="entry name" value="Cerebellin_Synaptic_Org"/>
</dbReference>
<dbReference type="SUPFAM" id="SSF49842">
    <property type="entry name" value="TNF-like"/>
    <property type="match status" value="1"/>
</dbReference>
<dbReference type="Gene3D" id="2.60.120.40">
    <property type="match status" value="1"/>
</dbReference>
<sequence length="169" mass="17982">MNATQTAVNKQLSGRASSVRPKVAFFASVSKDVQFGQEQVVVFDSVITNIDSTSHVLPYDGNTGVFTAPLDGLYVFSATVLSEKHASGHFFICKDNSILSTMYVHGSEGSTWDSASNTVVVSLLRGQTVSVRDWDAHALDGALLAGQSIFSGFLLQDHSLGNINIAVIG</sequence>
<keyword evidence="6" id="KW-1185">Reference proteome</keyword>
<dbReference type="PANTHER" id="PTHR22923:SF116">
    <property type="entry name" value="C1Q DOMAIN-CONTAINING PROTEIN"/>
    <property type="match status" value="1"/>
</dbReference>
<keyword evidence="2" id="KW-0964">Secreted</keyword>
<dbReference type="InterPro" id="IPR001073">
    <property type="entry name" value="C1q_dom"/>
</dbReference>
<evidence type="ECO:0000256" key="2">
    <source>
        <dbReference type="ARBA" id="ARBA00022525"/>
    </source>
</evidence>
<proteinExistence type="predicted"/>
<evidence type="ECO:0000259" key="4">
    <source>
        <dbReference type="PROSITE" id="PS50871"/>
    </source>
</evidence>
<dbReference type="AlphaFoldDB" id="A0A9D3YAT7"/>